<sequence>MGLVCCRGESPCGSAEERSGLLTDESKANMPTSETVVVGTCGLGTEDDMRKPVDEASIKANDKDEVVQMTQNLENGKLESSNTQENGPVQKESIQTSSPHKGSEIKENLSTAQDENMKKPPGDSEQDKHLQCTLVPQQKLQAAADLDNFTTTTTTTDVSVEENPALVQDRVPDGDLLRAEAVCSAKPSHTEPNATREHSTESTPCDNDDEAGSRVTNDNAVDEPSGEYFQKPNTWLAPAACQVSSSSVVSQDISKEAQNPAVTEGSSNESSALSEQASAEDLKRSDVPKCSGPEPAGVTHSGERQDSVSSVRDPQATGLADASESLKPTQYAKPDPESLKEATSLKSIKQDAGEETMPRVHDEDGDASKTNESDLVKKKEPGDTPSEDEVQDAEVAEKEDTAKDDLRSSEEDLYRGAEELAVSQNNKSQPSPVLEMKYLKVEDRCSLAPAMDILSYSEREWKGNTAKSALIRKGYKEMSQRFGSLRRVRGDNYCALRATLFQLLSHSTQMPTWLQDEDFVMLPKQLEAEDGLISQWTFPGDCLLGDGTGDATQQLKGYMKLLQNTWQEAVDCPSAVERQQLCERVFQGGEEELGLLEALKLLMLGRAVELHGCMQSSGDVPVFCWLLFARDSSTCPRSFLCNHLSHVGLSAGLEQVEMFLLGYALQCTIQVYRLYKADTEEFVTYYPDDHRDEWPSVSLVTEDDRHYNVPVVEAADPHEELSVS</sequence>
<comment type="similarity">
    <text evidence="2">Belongs to the peptidase C65 family. Otulin subfamily.</text>
</comment>
<dbReference type="AlphaFoldDB" id="A0A6P7M9L3"/>
<dbReference type="GO" id="GO:0004843">
    <property type="term" value="F:cysteine-type deubiquitinase activity"/>
    <property type="evidence" value="ECO:0007669"/>
    <property type="project" value="TreeGrafter"/>
</dbReference>
<feature type="compositionally biased region" description="Acidic residues" evidence="4">
    <location>
        <begin position="385"/>
        <end position="394"/>
    </location>
</feature>
<evidence type="ECO:0000256" key="1">
    <source>
        <dbReference type="ARBA" id="ARBA00004496"/>
    </source>
</evidence>
<feature type="region of interest" description="Disordered" evidence="4">
    <location>
        <begin position="154"/>
        <end position="173"/>
    </location>
</feature>
<accession>A0A6P7M9L3</accession>
<feature type="compositionally biased region" description="Polar residues" evidence="4">
    <location>
        <begin position="256"/>
        <end position="265"/>
    </location>
</feature>
<dbReference type="KEGG" id="bspl:114853599"/>
<evidence type="ECO:0000313" key="5">
    <source>
        <dbReference type="Proteomes" id="UP000515150"/>
    </source>
</evidence>
<name>A0A6P7M9L3_BETSP</name>
<feature type="compositionally biased region" description="Low complexity" evidence="4">
    <location>
        <begin position="266"/>
        <end position="279"/>
    </location>
</feature>
<organism evidence="5 6">
    <name type="scientific">Betta splendens</name>
    <name type="common">Siamese fighting fish</name>
    <dbReference type="NCBI Taxonomy" id="158456"/>
    <lineage>
        <taxon>Eukaryota</taxon>
        <taxon>Metazoa</taxon>
        <taxon>Chordata</taxon>
        <taxon>Craniata</taxon>
        <taxon>Vertebrata</taxon>
        <taxon>Euteleostomi</taxon>
        <taxon>Actinopterygii</taxon>
        <taxon>Neopterygii</taxon>
        <taxon>Teleostei</taxon>
        <taxon>Neoteleostei</taxon>
        <taxon>Acanthomorphata</taxon>
        <taxon>Anabantaria</taxon>
        <taxon>Anabantiformes</taxon>
        <taxon>Anabantoidei</taxon>
        <taxon>Osphronemidae</taxon>
        <taxon>Betta</taxon>
    </lineage>
</organism>
<reference evidence="6" key="1">
    <citation type="submission" date="2025-08" db="UniProtKB">
        <authorList>
            <consortium name="RefSeq"/>
        </authorList>
    </citation>
    <scope>IDENTIFICATION</scope>
</reference>
<dbReference type="PRINTS" id="PR02055">
    <property type="entry name" value="PROTEINF105"/>
</dbReference>
<dbReference type="InParanoid" id="A0A6P7M9L3"/>
<keyword evidence="3" id="KW-0963">Cytoplasm</keyword>
<feature type="compositionally biased region" description="Basic and acidic residues" evidence="4">
    <location>
        <begin position="348"/>
        <end position="382"/>
    </location>
</feature>
<evidence type="ECO:0000313" key="6">
    <source>
        <dbReference type="RefSeq" id="XP_029002997.1"/>
    </source>
</evidence>
<evidence type="ECO:0000256" key="2">
    <source>
        <dbReference type="ARBA" id="ARBA00010267"/>
    </source>
</evidence>
<dbReference type="Pfam" id="PF16218">
    <property type="entry name" value="Peptidase_C101"/>
    <property type="match status" value="1"/>
</dbReference>
<comment type="subcellular location">
    <subcellularLocation>
        <location evidence="1">Cytoplasm</location>
    </subcellularLocation>
</comment>
<dbReference type="InterPro" id="IPR023236">
    <property type="entry name" value="OTULINL"/>
</dbReference>
<gene>
    <name evidence="6" type="primary">LOC114853599</name>
</gene>
<feature type="compositionally biased region" description="Basic and acidic residues" evidence="4">
    <location>
        <begin position="15"/>
        <end position="27"/>
    </location>
</feature>
<protein>
    <submittedName>
        <fullName evidence="6">Uncharacterized protein LOC114853599</fullName>
    </submittedName>
</protein>
<dbReference type="PRINTS" id="PR02056">
    <property type="entry name" value="PROTEINF105A"/>
</dbReference>
<feature type="compositionally biased region" description="Basic and acidic residues" evidence="4">
    <location>
        <begin position="47"/>
        <end position="66"/>
    </location>
</feature>
<feature type="compositionally biased region" description="Polar residues" evidence="4">
    <location>
        <begin position="68"/>
        <end position="100"/>
    </location>
</feature>
<dbReference type="PANTHER" id="PTHR33662">
    <property type="entry name" value="OTU DEUBIQUITINASE WITH LINEAR LINKAGE-SPECIFICITY A-RELATED"/>
    <property type="match status" value="1"/>
</dbReference>
<dbReference type="Proteomes" id="UP000515150">
    <property type="component" value="Chromosome 4"/>
</dbReference>
<feature type="region of interest" description="Disordered" evidence="4">
    <location>
        <begin position="178"/>
        <end position="411"/>
    </location>
</feature>
<feature type="compositionally biased region" description="Basic and acidic residues" evidence="4">
    <location>
        <begin position="115"/>
        <end position="130"/>
    </location>
</feature>
<dbReference type="FunCoup" id="A0A6P7M9L3">
    <property type="interactions" value="1"/>
</dbReference>
<feature type="compositionally biased region" description="Basic and acidic residues" evidence="4">
    <location>
        <begin position="395"/>
        <end position="411"/>
    </location>
</feature>
<dbReference type="PANTHER" id="PTHR33662:SF3">
    <property type="entry name" value="FIBROUS SHEATH CABYR-BINDING PROTEIN-LIKE-RELATED"/>
    <property type="match status" value="1"/>
</dbReference>
<dbReference type="RefSeq" id="XP_029002997.1">
    <property type="nucleotide sequence ID" value="XM_029147164.3"/>
</dbReference>
<dbReference type="InterPro" id="IPR023235">
    <property type="entry name" value="FAM105"/>
</dbReference>
<dbReference type="OrthoDB" id="5962728at2759"/>
<dbReference type="GeneID" id="114853599"/>
<evidence type="ECO:0000256" key="3">
    <source>
        <dbReference type="ARBA" id="ARBA00022490"/>
    </source>
</evidence>
<dbReference type="GO" id="GO:1990108">
    <property type="term" value="P:protein linear deubiquitination"/>
    <property type="evidence" value="ECO:0007669"/>
    <property type="project" value="TreeGrafter"/>
</dbReference>
<keyword evidence="5" id="KW-1185">Reference proteome</keyword>
<feature type="region of interest" description="Disordered" evidence="4">
    <location>
        <begin position="1"/>
        <end position="131"/>
    </location>
</feature>
<evidence type="ECO:0000256" key="4">
    <source>
        <dbReference type="SAM" id="MobiDB-lite"/>
    </source>
</evidence>
<proteinExistence type="inferred from homology"/>
<dbReference type="GO" id="GO:0005737">
    <property type="term" value="C:cytoplasm"/>
    <property type="evidence" value="ECO:0007669"/>
    <property type="project" value="UniProtKB-SubCell"/>
</dbReference>